<accession>A0AA36H475</accession>
<dbReference type="PANTHER" id="PTHR47327:SF11">
    <property type="entry name" value="PROTEIN CBG21204"/>
    <property type="match status" value="1"/>
</dbReference>
<evidence type="ECO:0000313" key="5">
    <source>
        <dbReference type="Proteomes" id="UP001176961"/>
    </source>
</evidence>
<dbReference type="PROSITE" id="PS50948">
    <property type="entry name" value="PAN"/>
    <property type="match status" value="2"/>
</dbReference>
<keyword evidence="5" id="KW-1185">Reference proteome</keyword>
<proteinExistence type="predicted"/>
<sequence length="821" mass="92860">MSPRYANDYTETHNAMVHPFASSSRGAVLDIAVPDEQRIYGRGEPAPLESRSVVYGVQNFRRSLNTLRAQKSKRRMETKDSAKELSISDSEASNLASASSLGYRPPPPTVRREIDILPRCSYDADKWALHMESTLTYAVMFDRRTGGSCRECLDRCTEKQGGVWTCRSVVYDSNWHICDLFAVVASAAPFTLVDYKGRDYFEYLAALPPSDDELSRMNDFARQQQIAIEKRYIEKCSNDPPKASDVKTEQVEKIYNAIPIEAQLEAEKRELEKKEKEQKRKERKLQKINKEKMLMTVSPPVIKSEVVLPVPDLEEIAMDLETLTTVTETEETTPATTEDPCREKTMETDISTEPTTAPTTTQSPASTKTIRRKPAGKTRTKKMQNKEKKLKESQVRLELNEEYKAATLYPGQSQRRRPQKIIRRRPARVFRTNQTLATTTEVIQDLTSELARRKIQLYQMRKAAEAKAKAPEVKMRRVRLEGQRLYGDVSGEDFDDPWSKEQAADEEEITVNEGDVTKSKTGKHRQKKVDERKPMKKGLSLRKLRKSGHTTIVTNAPSLTLEGTTSTVGLSPAALRAALSKEIRNFVSKELKHKYWRMHGTALLKGKEEVDAPSGLEPMVKKSKSAKKKKENLTSSVCNDKEKVVMMLFVNSTRKAYTPAVDIVKAQNQEDCLEFCERSLDCSSAVYSSHLCEMSATRARHTVPDIRPSAEDTYIEKACVASSVIRGRATHIIGAVNHILAGFVEQVEDAYSVEDCITACYDALKQHGFHCMSAMWYPLDKEQNCLLNGESRKTHPALFIPEVGFGYQFLETYTNHCEILG</sequence>
<dbReference type="CDD" id="cd01099">
    <property type="entry name" value="PAN_AP_HGF"/>
    <property type="match status" value="1"/>
</dbReference>
<evidence type="ECO:0000256" key="2">
    <source>
        <dbReference type="SAM" id="MobiDB-lite"/>
    </source>
</evidence>
<dbReference type="SMART" id="SM00473">
    <property type="entry name" value="PAN_AP"/>
    <property type="match status" value="3"/>
</dbReference>
<keyword evidence="1" id="KW-0175">Coiled coil</keyword>
<feature type="coiled-coil region" evidence="1">
    <location>
        <begin position="257"/>
        <end position="291"/>
    </location>
</feature>
<dbReference type="PANTHER" id="PTHR47327">
    <property type="entry name" value="FI18240P1-RELATED"/>
    <property type="match status" value="1"/>
</dbReference>
<dbReference type="GO" id="GO:0009653">
    <property type="term" value="P:anatomical structure morphogenesis"/>
    <property type="evidence" value="ECO:0007669"/>
    <property type="project" value="TreeGrafter"/>
</dbReference>
<comment type="caution">
    <text evidence="4">The sequence shown here is derived from an EMBL/GenBank/DDBJ whole genome shotgun (WGS) entry which is preliminary data.</text>
</comment>
<feature type="domain" description="Apple" evidence="3">
    <location>
        <begin position="638"/>
        <end position="719"/>
    </location>
</feature>
<feature type="compositionally biased region" description="Low complexity" evidence="2">
    <location>
        <begin position="323"/>
        <end position="338"/>
    </location>
</feature>
<dbReference type="Gene3D" id="3.50.4.10">
    <property type="entry name" value="Hepatocyte Growth Factor"/>
    <property type="match status" value="2"/>
</dbReference>
<feature type="compositionally biased region" description="Low complexity" evidence="2">
    <location>
        <begin position="351"/>
        <end position="368"/>
    </location>
</feature>
<organism evidence="4 5">
    <name type="scientific">Cylicocyclus nassatus</name>
    <name type="common">Nematode worm</name>
    <dbReference type="NCBI Taxonomy" id="53992"/>
    <lineage>
        <taxon>Eukaryota</taxon>
        <taxon>Metazoa</taxon>
        <taxon>Ecdysozoa</taxon>
        <taxon>Nematoda</taxon>
        <taxon>Chromadorea</taxon>
        <taxon>Rhabditida</taxon>
        <taxon>Rhabditina</taxon>
        <taxon>Rhabditomorpha</taxon>
        <taxon>Strongyloidea</taxon>
        <taxon>Strongylidae</taxon>
        <taxon>Cylicocyclus</taxon>
    </lineage>
</organism>
<gene>
    <name evidence="4" type="ORF">CYNAS_LOCUS15246</name>
</gene>
<dbReference type="InterPro" id="IPR003609">
    <property type="entry name" value="Pan_app"/>
</dbReference>
<evidence type="ECO:0000256" key="1">
    <source>
        <dbReference type="SAM" id="Coils"/>
    </source>
</evidence>
<dbReference type="EMBL" id="CATQJL010000305">
    <property type="protein sequence ID" value="CAJ0603263.1"/>
    <property type="molecule type" value="Genomic_DNA"/>
</dbReference>
<feature type="region of interest" description="Disordered" evidence="2">
    <location>
        <begin position="516"/>
        <end position="537"/>
    </location>
</feature>
<evidence type="ECO:0000259" key="3">
    <source>
        <dbReference type="PROSITE" id="PS50948"/>
    </source>
</evidence>
<protein>
    <recommendedName>
        <fullName evidence="3">Apple domain-containing protein</fullName>
    </recommendedName>
</protein>
<feature type="domain" description="Apple" evidence="3">
    <location>
        <begin position="120"/>
        <end position="205"/>
    </location>
</feature>
<dbReference type="Proteomes" id="UP001176961">
    <property type="component" value="Unassembled WGS sequence"/>
</dbReference>
<evidence type="ECO:0000313" key="4">
    <source>
        <dbReference type="EMBL" id="CAJ0603263.1"/>
    </source>
</evidence>
<reference evidence="4" key="1">
    <citation type="submission" date="2023-07" db="EMBL/GenBank/DDBJ databases">
        <authorList>
            <consortium name="CYATHOMIX"/>
        </authorList>
    </citation>
    <scope>NUCLEOTIDE SEQUENCE</scope>
    <source>
        <strain evidence="4">N/A</strain>
    </source>
</reference>
<name>A0AA36H475_CYLNA</name>
<dbReference type="Pfam" id="PF00024">
    <property type="entry name" value="PAN_1"/>
    <property type="match status" value="3"/>
</dbReference>
<feature type="region of interest" description="Disordered" evidence="2">
    <location>
        <begin position="323"/>
        <end position="391"/>
    </location>
</feature>
<feature type="compositionally biased region" description="Basic residues" evidence="2">
    <location>
        <begin position="369"/>
        <end position="383"/>
    </location>
</feature>
<dbReference type="AlphaFoldDB" id="A0AA36H475"/>
<dbReference type="SUPFAM" id="SSF57414">
    <property type="entry name" value="Hairpin loop containing domain-like"/>
    <property type="match status" value="2"/>
</dbReference>
<feature type="region of interest" description="Disordered" evidence="2">
    <location>
        <begin position="67"/>
        <end position="91"/>
    </location>
</feature>
<dbReference type="InterPro" id="IPR052774">
    <property type="entry name" value="Celegans_DevNeuronal_Protein"/>
</dbReference>